<keyword evidence="2" id="KW-0812">Transmembrane</keyword>
<dbReference type="Proteomes" id="UP001430193">
    <property type="component" value="Unassembled WGS sequence"/>
</dbReference>
<sequence>MVSWLSNILGSAATAIFLIGILVWLCRKWIGERLTTSIKAEYDVKLAQLNSDLRKAEDELKATQADLSASTAAVREASLAARSHRSACLYEKKLLAVDNVWDAARVLREAGAVCAFVWRLKFDEAAREAERSAQFRRVFEVFDYDTTELNRHNASSAQPYISSDAWKCFEAIRVITMHGVTRWIVLKTGCSENELVSVEKVIQTVGEMFPDLKGYMEQYETAGFVQVITELQARLLNQLRAEVSGNHEDHDTVTRAAAIAVDVEMVLEKTRMPSLSDVDAGMVLQVPVTAPPIGIAL</sequence>
<evidence type="ECO:0000256" key="2">
    <source>
        <dbReference type="SAM" id="Phobius"/>
    </source>
</evidence>
<feature type="transmembrane region" description="Helical" evidence="2">
    <location>
        <begin position="6"/>
        <end position="26"/>
    </location>
</feature>
<gene>
    <name evidence="3" type="ORF">ISS99_17215</name>
</gene>
<comment type="caution">
    <text evidence="3">The sequence shown here is derived from an EMBL/GenBank/DDBJ whole genome shotgun (WGS) entry which is preliminary data.</text>
</comment>
<keyword evidence="2" id="KW-1133">Transmembrane helix</keyword>
<name>A0ABS2KJQ1_9GAMM</name>
<keyword evidence="1" id="KW-0175">Coiled coil</keyword>
<feature type="coiled-coil region" evidence="1">
    <location>
        <begin position="39"/>
        <end position="73"/>
    </location>
</feature>
<accession>A0ABS2KJQ1</accession>
<dbReference type="EMBL" id="JADIKF010000040">
    <property type="protein sequence ID" value="MBM7131270.1"/>
    <property type="molecule type" value="Genomic_DNA"/>
</dbReference>
<evidence type="ECO:0000256" key="1">
    <source>
        <dbReference type="SAM" id="Coils"/>
    </source>
</evidence>
<evidence type="ECO:0000313" key="3">
    <source>
        <dbReference type="EMBL" id="MBM7131270.1"/>
    </source>
</evidence>
<keyword evidence="2" id="KW-0472">Membrane</keyword>
<evidence type="ECO:0000313" key="4">
    <source>
        <dbReference type="Proteomes" id="UP001430193"/>
    </source>
</evidence>
<proteinExistence type="predicted"/>
<evidence type="ECO:0008006" key="5">
    <source>
        <dbReference type="Google" id="ProtNLM"/>
    </source>
</evidence>
<protein>
    <recommendedName>
        <fullName evidence="5">DUF4041 domain-containing protein</fullName>
    </recommendedName>
</protein>
<keyword evidence="4" id="KW-1185">Reference proteome</keyword>
<dbReference type="RefSeq" id="WP_204632860.1">
    <property type="nucleotide sequence ID" value="NZ_BSOC01000005.1"/>
</dbReference>
<organism evidence="3 4">
    <name type="scientific">Dyella mobilis</name>
    <dbReference type="NCBI Taxonomy" id="1849582"/>
    <lineage>
        <taxon>Bacteria</taxon>
        <taxon>Pseudomonadati</taxon>
        <taxon>Pseudomonadota</taxon>
        <taxon>Gammaproteobacteria</taxon>
        <taxon>Lysobacterales</taxon>
        <taxon>Rhodanobacteraceae</taxon>
        <taxon>Dyella</taxon>
    </lineage>
</organism>
<reference evidence="3" key="1">
    <citation type="submission" date="2020-10" db="EMBL/GenBank/DDBJ databases">
        <title>Phylogeny of dyella-like bacteria.</title>
        <authorList>
            <person name="Fu J."/>
        </authorList>
    </citation>
    <scope>NUCLEOTIDE SEQUENCE</scope>
    <source>
        <strain evidence="3">DHON07</strain>
    </source>
</reference>